<dbReference type="PANTHER" id="PTHR47274:SF1">
    <property type="entry name" value="BTB_POZ DOMAIN CONTAINING PROTEIN, EXPRESSED"/>
    <property type="match status" value="1"/>
</dbReference>
<dbReference type="Proteomes" id="UP000887013">
    <property type="component" value="Unassembled WGS sequence"/>
</dbReference>
<protein>
    <submittedName>
        <fullName evidence="1">Speckle-type POZ protein</fullName>
    </submittedName>
</protein>
<evidence type="ECO:0000313" key="1">
    <source>
        <dbReference type="EMBL" id="GFT36338.1"/>
    </source>
</evidence>
<keyword evidence="2" id="KW-1185">Reference proteome</keyword>
<dbReference type="PANTHER" id="PTHR47274">
    <property type="entry name" value="BTB/POZ DOMAIN CONTAINING PROTEIN, EXPRESSED-RELATED"/>
    <property type="match status" value="1"/>
</dbReference>
<dbReference type="InterPro" id="IPR044784">
    <property type="entry name" value="At1g01640-like"/>
</dbReference>
<dbReference type="Gene3D" id="1.25.40.420">
    <property type="match status" value="1"/>
</dbReference>
<sequence length="90" mass="10159">AADKYQIFALKKQVISFISSILSASNVGDVLVLADTLQDADLKTVAQEFIFNHDQEIIPSPEWKRFVGSKCKLAAETMYEMYAKKMKIDI</sequence>
<dbReference type="AlphaFoldDB" id="A0A8X6NUV0"/>
<accession>A0A8X6NUV0</accession>
<proteinExistence type="predicted"/>
<dbReference type="EMBL" id="BMAW01108963">
    <property type="protein sequence ID" value="GFT36338.1"/>
    <property type="molecule type" value="Genomic_DNA"/>
</dbReference>
<feature type="non-terminal residue" evidence="1">
    <location>
        <position position="1"/>
    </location>
</feature>
<reference evidence="1" key="1">
    <citation type="submission" date="2020-08" db="EMBL/GenBank/DDBJ databases">
        <title>Multicomponent nature underlies the extraordinary mechanical properties of spider dragline silk.</title>
        <authorList>
            <person name="Kono N."/>
            <person name="Nakamura H."/>
            <person name="Mori M."/>
            <person name="Yoshida Y."/>
            <person name="Ohtoshi R."/>
            <person name="Malay A.D."/>
            <person name="Moran D.A.P."/>
            <person name="Tomita M."/>
            <person name="Numata K."/>
            <person name="Arakawa K."/>
        </authorList>
    </citation>
    <scope>NUCLEOTIDE SEQUENCE</scope>
</reference>
<evidence type="ECO:0000313" key="2">
    <source>
        <dbReference type="Proteomes" id="UP000887013"/>
    </source>
</evidence>
<comment type="caution">
    <text evidence="1">The sequence shown here is derived from an EMBL/GenBank/DDBJ whole genome shotgun (WGS) entry which is preliminary data.</text>
</comment>
<organism evidence="1 2">
    <name type="scientific">Nephila pilipes</name>
    <name type="common">Giant wood spider</name>
    <name type="synonym">Nephila maculata</name>
    <dbReference type="NCBI Taxonomy" id="299642"/>
    <lineage>
        <taxon>Eukaryota</taxon>
        <taxon>Metazoa</taxon>
        <taxon>Ecdysozoa</taxon>
        <taxon>Arthropoda</taxon>
        <taxon>Chelicerata</taxon>
        <taxon>Arachnida</taxon>
        <taxon>Araneae</taxon>
        <taxon>Araneomorphae</taxon>
        <taxon>Entelegynae</taxon>
        <taxon>Araneoidea</taxon>
        <taxon>Nephilidae</taxon>
        <taxon>Nephila</taxon>
    </lineage>
</organism>
<name>A0A8X6NUV0_NEPPI</name>
<gene>
    <name evidence="1" type="primary">SPOP_5</name>
    <name evidence="1" type="ORF">NPIL_60421</name>
</gene>